<reference evidence="1 2" key="1">
    <citation type="journal article" date="2022" name="Hortic Res">
        <title>A haplotype resolved chromosomal level avocado genome allows analysis of novel avocado genes.</title>
        <authorList>
            <person name="Nath O."/>
            <person name="Fletcher S.J."/>
            <person name="Hayward A."/>
            <person name="Shaw L.M."/>
            <person name="Masouleh A.K."/>
            <person name="Furtado A."/>
            <person name="Henry R.J."/>
            <person name="Mitter N."/>
        </authorList>
    </citation>
    <scope>NUCLEOTIDE SEQUENCE [LARGE SCALE GENOMIC DNA]</scope>
    <source>
        <strain evidence="2">cv. Hass</strain>
    </source>
</reference>
<evidence type="ECO:0000313" key="1">
    <source>
        <dbReference type="EMBL" id="KAJ8649337.1"/>
    </source>
</evidence>
<gene>
    <name evidence="1" type="ORF">MRB53_002360</name>
</gene>
<organism evidence="1 2">
    <name type="scientific">Persea americana</name>
    <name type="common">Avocado</name>
    <dbReference type="NCBI Taxonomy" id="3435"/>
    <lineage>
        <taxon>Eukaryota</taxon>
        <taxon>Viridiplantae</taxon>
        <taxon>Streptophyta</taxon>
        <taxon>Embryophyta</taxon>
        <taxon>Tracheophyta</taxon>
        <taxon>Spermatophyta</taxon>
        <taxon>Magnoliopsida</taxon>
        <taxon>Magnoliidae</taxon>
        <taxon>Laurales</taxon>
        <taxon>Lauraceae</taxon>
        <taxon>Persea</taxon>
    </lineage>
</organism>
<accession>A0ACC2MWN1</accession>
<sequence>MEKTSIKLAFMVIILVMAFGMPFSIVSTEVKGGVDPMAPCNSDKDCKPKCPGCKSANCSNHRCICACEP</sequence>
<dbReference type="EMBL" id="CM056809">
    <property type="protein sequence ID" value="KAJ8649337.1"/>
    <property type="molecule type" value="Genomic_DNA"/>
</dbReference>
<name>A0ACC2MWN1_PERAE</name>
<evidence type="ECO:0000313" key="2">
    <source>
        <dbReference type="Proteomes" id="UP001234297"/>
    </source>
</evidence>
<protein>
    <submittedName>
        <fullName evidence="1">Uncharacterized protein</fullName>
    </submittedName>
</protein>
<comment type="caution">
    <text evidence="1">The sequence shown here is derived from an EMBL/GenBank/DDBJ whole genome shotgun (WGS) entry which is preliminary data.</text>
</comment>
<keyword evidence="2" id="KW-1185">Reference proteome</keyword>
<proteinExistence type="predicted"/>
<dbReference type="Proteomes" id="UP001234297">
    <property type="component" value="Chromosome 1"/>
</dbReference>